<dbReference type="CDD" id="cd00038">
    <property type="entry name" value="CAP_ED"/>
    <property type="match status" value="2"/>
</dbReference>
<comment type="caution">
    <text evidence="2">The sequence shown here is derived from an EMBL/GenBank/DDBJ whole genome shotgun (WGS) entry which is preliminary data.</text>
</comment>
<dbReference type="AlphaFoldDB" id="A0A8T0IVR0"/>
<sequence length="257" mass="30237">MGRNDDYDSDDDNPKKKPEVRAWRGLANYRTHMKRMALKRNRDTRTTSDLYLLEDVVSNVRFLCDLPMALRLNICKVLGYESHGPGYKAAKQGSKAFFFTIIFTGSVKCTYHQLGIQEDKTWIISAGKWFGDRVLEDWNYQWEYTIETNEKTELLTLTRRDYERVLDIKKTPELRERVSFLKGIERLKSVPRQSLLRLANVLSSRSYSKNRIITFQGDDSVEMYFIKSGECRIILEVPDEKLYTPLPRASSFLKQYW</sequence>
<feature type="domain" description="Cyclic nucleotide-binding" evidence="1">
    <location>
        <begin position="62"/>
        <end position="166"/>
    </location>
</feature>
<dbReference type="Gene3D" id="2.60.120.10">
    <property type="entry name" value="Jelly Rolls"/>
    <property type="match status" value="2"/>
</dbReference>
<accession>A0A8T0IVR0</accession>
<feature type="domain" description="Cyclic nucleotide-binding" evidence="1">
    <location>
        <begin position="186"/>
        <end position="252"/>
    </location>
</feature>
<dbReference type="InterPro" id="IPR000595">
    <property type="entry name" value="cNMP-bd_dom"/>
</dbReference>
<keyword evidence="3" id="KW-1185">Reference proteome</keyword>
<dbReference type="PANTHER" id="PTHR23011">
    <property type="entry name" value="CYCLIC NUCLEOTIDE-BINDING DOMAIN CONTAINING PROTEIN"/>
    <property type="match status" value="1"/>
</dbReference>
<reference evidence="2" key="1">
    <citation type="submission" date="2020-06" db="EMBL/GenBank/DDBJ databases">
        <title>WGS assembly of Ceratodon purpureus strain R40.</title>
        <authorList>
            <person name="Carey S.B."/>
            <person name="Jenkins J."/>
            <person name="Shu S."/>
            <person name="Lovell J.T."/>
            <person name="Sreedasyam A."/>
            <person name="Maumus F."/>
            <person name="Tiley G.P."/>
            <person name="Fernandez-Pozo N."/>
            <person name="Barry K."/>
            <person name="Chen C."/>
            <person name="Wang M."/>
            <person name="Lipzen A."/>
            <person name="Daum C."/>
            <person name="Saski C.A."/>
            <person name="Payton A.C."/>
            <person name="Mcbreen J.C."/>
            <person name="Conrad R.E."/>
            <person name="Kollar L.M."/>
            <person name="Olsson S."/>
            <person name="Huttunen S."/>
            <person name="Landis J.B."/>
            <person name="Wickett N.J."/>
            <person name="Johnson M.G."/>
            <person name="Rensing S.A."/>
            <person name="Grimwood J."/>
            <person name="Schmutz J."/>
            <person name="Mcdaniel S.F."/>
        </authorList>
    </citation>
    <scope>NUCLEOTIDE SEQUENCE</scope>
    <source>
        <strain evidence="2">R40</strain>
    </source>
</reference>
<gene>
    <name evidence="2" type="ORF">KC19_2G115100</name>
</gene>
<dbReference type="EMBL" id="CM026422">
    <property type="protein sequence ID" value="KAG0586761.1"/>
    <property type="molecule type" value="Genomic_DNA"/>
</dbReference>
<dbReference type="PANTHER" id="PTHR23011:SF28">
    <property type="entry name" value="CYCLIC NUCLEOTIDE-BINDING DOMAIN CONTAINING PROTEIN"/>
    <property type="match status" value="1"/>
</dbReference>
<name>A0A8T0IVR0_CERPU</name>
<evidence type="ECO:0000313" key="2">
    <source>
        <dbReference type="EMBL" id="KAG0586761.1"/>
    </source>
</evidence>
<evidence type="ECO:0000259" key="1">
    <source>
        <dbReference type="PROSITE" id="PS50042"/>
    </source>
</evidence>
<dbReference type="Proteomes" id="UP000822688">
    <property type="component" value="Chromosome 2"/>
</dbReference>
<dbReference type="InterPro" id="IPR014710">
    <property type="entry name" value="RmlC-like_jellyroll"/>
</dbReference>
<protein>
    <recommendedName>
        <fullName evidence="1">Cyclic nucleotide-binding domain-containing protein</fullName>
    </recommendedName>
</protein>
<proteinExistence type="predicted"/>
<evidence type="ECO:0000313" key="3">
    <source>
        <dbReference type="Proteomes" id="UP000822688"/>
    </source>
</evidence>
<dbReference type="PROSITE" id="PS50042">
    <property type="entry name" value="CNMP_BINDING_3"/>
    <property type="match status" value="2"/>
</dbReference>
<dbReference type="SUPFAM" id="SSF51206">
    <property type="entry name" value="cAMP-binding domain-like"/>
    <property type="match status" value="2"/>
</dbReference>
<organism evidence="2 3">
    <name type="scientific">Ceratodon purpureus</name>
    <name type="common">Fire moss</name>
    <name type="synonym">Dicranum purpureum</name>
    <dbReference type="NCBI Taxonomy" id="3225"/>
    <lineage>
        <taxon>Eukaryota</taxon>
        <taxon>Viridiplantae</taxon>
        <taxon>Streptophyta</taxon>
        <taxon>Embryophyta</taxon>
        <taxon>Bryophyta</taxon>
        <taxon>Bryophytina</taxon>
        <taxon>Bryopsida</taxon>
        <taxon>Dicranidae</taxon>
        <taxon>Pseudoditrichales</taxon>
        <taxon>Ditrichaceae</taxon>
        <taxon>Ceratodon</taxon>
    </lineage>
</organism>
<dbReference type="InterPro" id="IPR018490">
    <property type="entry name" value="cNMP-bd_dom_sf"/>
</dbReference>